<dbReference type="CDD" id="cd05380">
    <property type="entry name" value="CAP_euk"/>
    <property type="match status" value="1"/>
</dbReference>
<evidence type="ECO:0000259" key="1">
    <source>
        <dbReference type="Pfam" id="PF00188"/>
    </source>
</evidence>
<reference evidence="2" key="2">
    <citation type="submission" date="2014-05" db="EMBL/GenBank/DDBJ databases">
        <title>The genome and life-stage specific transcriptomes of Globodera pallida elucidate key aspects of plant parasitism by a cyst nematode.</title>
        <authorList>
            <person name="Cotton J.A."/>
            <person name="Lilley C.J."/>
            <person name="Jones L.M."/>
            <person name="Kikuchi T."/>
            <person name="Reid A.J."/>
            <person name="Thorpe P."/>
            <person name="Tsai I.J."/>
            <person name="Beasley H."/>
            <person name="Blok V."/>
            <person name="Cock P.J.A."/>
            <person name="Van den Akker S.E."/>
            <person name="Holroyd N."/>
            <person name="Hunt M."/>
            <person name="Mantelin S."/>
            <person name="Naghra H."/>
            <person name="Pain A."/>
            <person name="Palomares-Rius J.E."/>
            <person name="Zarowiecki M."/>
            <person name="Berriman M."/>
            <person name="Jones J.T."/>
            <person name="Urwin P.E."/>
        </authorList>
    </citation>
    <scope>NUCLEOTIDE SEQUENCE [LARGE SCALE GENOMIC DNA]</scope>
    <source>
        <strain evidence="2">Lindley</strain>
    </source>
</reference>
<feature type="domain" description="SCP" evidence="1">
    <location>
        <begin position="46"/>
        <end position="119"/>
    </location>
</feature>
<organism evidence="2 3">
    <name type="scientific">Globodera pallida</name>
    <name type="common">Potato cyst nematode worm</name>
    <name type="synonym">Heterodera pallida</name>
    <dbReference type="NCBI Taxonomy" id="36090"/>
    <lineage>
        <taxon>Eukaryota</taxon>
        <taxon>Metazoa</taxon>
        <taxon>Ecdysozoa</taxon>
        <taxon>Nematoda</taxon>
        <taxon>Chromadorea</taxon>
        <taxon>Rhabditida</taxon>
        <taxon>Tylenchina</taxon>
        <taxon>Tylenchomorpha</taxon>
        <taxon>Tylenchoidea</taxon>
        <taxon>Heteroderidae</taxon>
        <taxon>Heteroderinae</taxon>
        <taxon>Globodera</taxon>
    </lineage>
</organism>
<sequence>MSRITVPHSTTTSVERWLMANSGIKRARCRPPPTCWRCSTTKQPGQIAQSWADQCQFSHSQASGLSENIYYTTRENFSSTETLKRAFNFWCDEVINIGIPDNLVVDGNNFGRIGHFTQESTQDYSQALGKNYFLSLDDAIFRGVC</sequence>
<dbReference type="Gene3D" id="3.40.33.10">
    <property type="entry name" value="CAP"/>
    <property type="match status" value="1"/>
</dbReference>
<reference evidence="3" key="3">
    <citation type="submission" date="2016-06" db="UniProtKB">
        <authorList>
            <consortium name="WormBaseParasite"/>
        </authorList>
    </citation>
    <scope>IDENTIFICATION</scope>
</reference>
<dbReference type="Pfam" id="PF00188">
    <property type="entry name" value="CAP"/>
    <property type="match status" value="1"/>
</dbReference>
<name>A0A183CJQ8_GLOPA</name>
<reference evidence="2" key="1">
    <citation type="submission" date="2013-12" db="EMBL/GenBank/DDBJ databases">
        <authorList>
            <person name="Aslett M."/>
        </authorList>
    </citation>
    <scope>NUCLEOTIDE SEQUENCE [LARGE SCALE GENOMIC DNA]</scope>
    <source>
        <strain evidence="2">Lindley</strain>
    </source>
</reference>
<protein>
    <submittedName>
        <fullName evidence="3">SCP domain-containing protein</fullName>
    </submittedName>
</protein>
<evidence type="ECO:0000313" key="2">
    <source>
        <dbReference type="Proteomes" id="UP000050741"/>
    </source>
</evidence>
<dbReference type="InterPro" id="IPR035940">
    <property type="entry name" value="CAP_sf"/>
</dbReference>
<proteinExistence type="predicted"/>
<accession>A0A183CJQ8</accession>
<keyword evidence="2" id="KW-1185">Reference proteome</keyword>
<dbReference type="SUPFAM" id="SSF55797">
    <property type="entry name" value="PR-1-like"/>
    <property type="match status" value="1"/>
</dbReference>
<dbReference type="Proteomes" id="UP000050741">
    <property type="component" value="Unassembled WGS sequence"/>
</dbReference>
<dbReference type="WBParaSite" id="GPLIN_001311400">
    <property type="protein sequence ID" value="GPLIN_001311400"/>
    <property type="gene ID" value="GPLIN_001311400"/>
</dbReference>
<evidence type="ECO:0000313" key="3">
    <source>
        <dbReference type="WBParaSite" id="GPLIN_001311400"/>
    </source>
</evidence>
<dbReference type="AlphaFoldDB" id="A0A183CJQ8"/>
<dbReference type="InterPro" id="IPR014044">
    <property type="entry name" value="CAP_dom"/>
</dbReference>